<reference evidence="5 6" key="1">
    <citation type="submission" date="2018-05" db="EMBL/GenBank/DDBJ databases">
        <title>Genomic Encyclopedia of Type Strains, Phase IV (KMG-IV): sequencing the most valuable type-strain genomes for metagenomic binning, comparative biology and taxonomic classification.</title>
        <authorList>
            <person name="Goeker M."/>
        </authorList>
    </citation>
    <scope>NUCLEOTIDE SEQUENCE [LARGE SCALE GENOMIC DNA]</scope>
    <source>
        <strain evidence="5 6">DSM 2626</strain>
    </source>
</reference>
<dbReference type="InterPro" id="IPR037171">
    <property type="entry name" value="NagB/RpiA_transferase-like"/>
</dbReference>
<dbReference type="InterPro" id="IPR011991">
    <property type="entry name" value="ArsR-like_HTH"/>
</dbReference>
<dbReference type="SMART" id="SM00420">
    <property type="entry name" value="HTH_DEOR"/>
    <property type="match status" value="1"/>
</dbReference>
<dbReference type="EMBL" id="QGGH01000018">
    <property type="protein sequence ID" value="PWJ87170.1"/>
    <property type="molecule type" value="Genomic_DNA"/>
</dbReference>
<dbReference type="InterPro" id="IPR036390">
    <property type="entry name" value="WH_DNA-bd_sf"/>
</dbReference>
<name>A0A8E2W8K0_RHILI</name>
<evidence type="ECO:0000313" key="6">
    <source>
        <dbReference type="Proteomes" id="UP000245631"/>
    </source>
</evidence>
<sequence>MEKGIREEELSDSGRQRQIVELLRDRPFASVRELQERLGVSAATVRRDIDRIDEAGEARKVYGGISALDGASQAGVAYARPYDENRDLAVEAKRQIASLAATMVRDGDAVIVHGGSTCFHLGVKLAERNIRLYTNSMPLAAYLSDHGHCSLTVAGGDLHREPGIIHSLSQAVPFYASKFFLGAQGLGQEGVLESHPLLVRSIVDLSLCADQIVVLADSRKLSIHARNVALPLSRIGTLVTDDGLSDTDARMLEDAGVMVRIASSSGAIQ</sequence>
<proteinExistence type="predicted"/>
<dbReference type="PANTHER" id="PTHR30363">
    <property type="entry name" value="HTH-TYPE TRANSCRIPTIONAL REGULATOR SRLR-RELATED"/>
    <property type="match status" value="1"/>
</dbReference>
<dbReference type="PROSITE" id="PS00894">
    <property type="entry name" value="HTH_DEOR_1"/>
    <property type="match status" value="1"/>
</dbReference>
<dbReference type="AlphaFoldDB" id="A0A8E2W8K0"/>
<accession>A0A8E2W8K0</accession>
<dbReference type="InterPro" id="IPR050313">
    <property type="entry name" value="Carb_Metab_HTH_regulators"/>
</dbReference>
<comment type="caution">
    <text evidence="5">The sequence shown here is derived from an EMBL/GenBank/DDBJ whole genome shotgun (WGS) entry which is preliminary data.</text>
</comment>
<organism evidence="5 6">
    <name type="scientific">Rhizobium loti</name>
    <name type="common">Mesorhizobium loti</name>
    <dbReference type="NCBI Taxonomy" id="381"/>
    <lineage>
        <taxon>Bacteria</taxon>
        <taxon>Pseudomonadati</taxon>
        <taxon>Pseudomonadota</taxon>
        <taxon>Alphaproteobacteria</taxon>
        <taxon>Hyphomicrobiales</taxon>
        <taxon>Phyllobacteriaceae</taxon>
        <taxon>Mesorhizobium</taxon>
    </lineage>
</organism>
<evidence type="ECO:0000256" key="1">
    <source>
        <dbReference type="ARBA" id="ARBA00023015"/>
    </source>
</evidence>
<evidence type="ECO:0000256" key="3">
    <source>
        <dbReference type="ARBA" id="ARBA00023163"/>
    </source>
</evidence>
<dbReference type="CDD" id="cd00090">
    <property type="entry name" value="HTH_ARSR"/>
    <property type="match status" value="1"/>
</dbReference>
<dbReference type="SMART" id="SM01134">
    <property type="entry name" value="DeoRC"/>
    <property type="match status" value="1"/>
</dbReference>
<dbReference type="PRINTS" id="PR00037">
    <property type="entry name" value="HTHLACR"/>
</dbReference>
<dbReference type="GO" id="GO:0003677">
    <property type="term" value="F:DNA binding"/>
    <property type="evidence" value="ECO:0007669"/>
    <property type="project" value="UniProtKB-KW"/>
</dbReference>
<dbReference type="InterPro" id="IPR014036">
    <property type="entry name" value="DeoR-like_C"/>
</dbReference>
<keyword evidence="2" id="KW-0238">DNA-binding</keyword>
<protein>
    <submittedName>
        <fullName evidence="5">Transcriptional regulator /DeoR family transcriptional regulator</fullName>
    </submittedName>
</protein>
<evidence type="ECO:0000313" key="5">
    <source>
        <dbReference type="EMBL" id="PWJ87170.1"/>
    </source>
</evidence>
<keyword evidence="1" id="KW-0805">Transcription regulation</keyword>
<dbReference type="Gene3D" id="1.10.10.10">
    <property type="entry name" value="Winged helix-like DNA-binding domain superfamily/Winged helix DNA-binding domain"/>
    <property type="match status" value="1"/>
</dbReference>
<evidence type="ECO:0000259" key="4">
    <source>
        <dbReference type="PROSITE" id="PS51000"/>
    </source>
</evidence>
<dbReference type="InterPro" id="IPR036388">
    <property type="entry name" value="WH-like_DNA-bd_sf"/>
</dbReference>
<dbReference type="Pfam" id="PF00455">
    <property type="entry name" value="DeoRC"/>
    <property type="match status" value="1"/>
</dbReference>
<feature type="domain" description="HTH deoR-type" evidence="4">
    <location>
        <begin position="12"/>
        <end position="67"/>
    </location>
</feature>
<keyword evidence="3" id="KW-0804">Transcription</keyword>
<dbReference type="InterPro" id="IPR001034">
    <property type="entry name" value="DeoR_HTH"/>
</dbReference>
<evidence type="ECO:0000256" key="2">
    <source>
        <dbReference type="ARBA" id="ARBA00023125"/>
    </source>
</evidence>
<dbReference type="GO" id="GO:0003700">
    <property type="term" value="F:DNA-binding transcription factor activity"/>
    <property type="evidence" value="ECO:0007669"/>
    <property type="project" value="InterPro"/>
</dbReference>
<dbReference type="SUPFAM" id="SSF100950">
    <property type="entry name" value="NagB/RpiA/CoA transferase-like"/>
    <property type="match status" value="1"/>
</dbReference>
<dbReference type="Proteomes" id="UP000245631">
    <property type="component" value="Unassembled WGS sequence"/>
</dbReference>
<gene>
    <name evidence="5" type="ORF">C8D77_11819</name>
</gene>
<dbReference type="InterPro" id="IPR018356">
    <property type="entry name" value="Tscrpt_reg_HTH_DeoR_CS"/>
</dbReference>
<dbReference type="Pfam" id="PF08220">
    <property type="entry name" value="HTH_DeoR"/>
    <property type="match status" value="1"/>
</dbReference>
<dbReference type="PANTHER" id="PTHR30363:SF55">
    <property type="entry name" value="HTH-TYPE TRANSCRIPTIONAL REGULATOR ULAR"/>
    <property type="match status" value="1"/>
</dbReference>
<dbReference type="SUPFAM" id="SSF46785">
    <property type="entry name" value="Winged helix' DNA-binding domain"/>
    <property type="match status" value="1"/>
</dbReference>
<dbReference type="PROSITE" id="PS51000">
    <property type="entry name" value="HTH_DEOR_2"/>
    <property type="match status" value="1"/>
</dbReference>